<keyword evidence="6 9" id="KW-1133">Transmembrane helix</keyword>
<feature type="transmembrane region" description="Helical" evidence="9">
    <location>
        <begin position="156"/>
        <end position="173"/>
    </location>
</feature>
<keyword evidence="8 11" id="KW-0496">Mitochondrion</keyword>
<evidence type="ECO:0000256" key="4">
    <source>
        <dbReference type="ARBA" id="ARBA00022692"/>
    </source>
</evidence>
<name>A0A3Q8UA45_9HYME</name>
<organism evidence="11">
    <name type="scientific">Prosevania sp. ZJUH_2016031</name>
    <dbReference type="NCBI Taxonomy" id="2491170"/>
    <lineage>
        <taxon>Eukaryota</taxon>
        <taxon>Metazoa</taxon>
        <taxon>Ecdysozoa</taxon>
        <taxon>Arthropoda</taxon>
        <taxon>Hexapoda</taxon>
        <taxon>Insecta</taxon>
        <taxon>Pterygota</taxon>
        <taxon>Neoptera</taxon>
        <taxon>Endopterygota</taxon>
        <taxon>Hymenoptera</taxon>
        <taxon>Apocrita</taxon>
        <taxon>Evanioidea</taxon>
        <taxon>Evaniidae</taxon>
        <taxon>Prosevania</taxon>
    </lineage>
</organism>
<sequence length="258" mass="30461">MNSPFHIVTNSPWPIIMSTNLMNLTFSTTLLFNSSIYWPLIMNLSNSVSISIQWWRDVIRESTFQGFHNKYVFNNLKFGMILFIISEVMFFFSFFWSYFNSMLSSNVFTGLKWPPINIEQFNPLNIPLLNSIILISSGVTVTWSHLSLINNKKLNTIYSLTLTIILGLYFSYLQMIEYNQSFFSMADSTYGSLFFLMTGFHGIHVIIGTMFLWICLTRMTTNQLSMIHHFGFEGASWYWHFVDVVWLFLYISVYWWNY</sequence>
<accession>A0A3Q8UA45</accession>
<dbReference type="Pfam" id="PF00510">
    <property type="entry name" value="COX3"/>
    <property type="match status" value="1"/>
</dbReference>
<dbReference type="PROSITE" id="PS50253">
    <property type="entry name" value="COX3"/>
    <property type="match status" value="1"/>
</dbReference>
<gene>
    <name evidence="11" type="primary">cox3</name>
</gene>
<evidence type="ECO:0000256" key="9">
    <source>
        <dbReference type="SAM" id="Phobius"/>
    </source>
</evidence>
<dbReference type="InterPro" id="IPR013833">
    <property type="entry name" value="Cyt_c_oxidase_su3_a-hlx"/>
</dbReference>
<dbReference type="SUPFAM" id="SSF81452">
    <property type="entry name" value="Cytochrome c oxidase subunit III-like"/>
    <property type="match status" value="1"/>
</dbReference>
<dbReference type="GO" id="GO:0004129">
    <property type="term" value="F:cytochrome-c oxidase activity"/>
    <property type="evidence" value="ECO:0007669"/>
    <property type="project" value="InterPro"/>
</dbReference>
<feature type="transmembrane region" description="Helical" evidence="9">
    <location>
        <begin position="193"/>
        <end position="216"/>
    </location>
</feature>
<dbReference type="AlphaFoldDB" id="A0A3Q8UA45"/>
<dbReference type="EMBL" id="MG923512">
    <property type="protein sequence ID" value="AZL93456.1"/>
    <property type="molecule type" value="Genomic_DNA"/>
</dbReference>
<protein>
    <recommendedName>
        <fullName evidence="3 8">Cytochrome c oxidase subunit 3</fullName>
    </recommendedName>
</protein>
<dbReference type="InterPro" id="IPR033945">
    <property type="entry name" value="Cyt_c_oxase_su3_dom"/>
</dbReference>
<evidence type="ECO:0000256" key="1">
    <source>
        <dbReference type="ARBA" id="ARBA00004141"/>
    </source>
</evidence>
<evidence type="ECO:0000313" key="11">
    <source>
        <dbReference type="EMBL" id="AZL93456.1"/>
    </source>
</evidence>
<evidence type="ECO:0000256" key="2">
    <source>
        <dbReference type="ARBA" id="ARBA00010581"/>
    </source>
</evidence>
<geneLocation type="mitochondrion" evidence="11"/>
<reference evidence="11" key="1">
    <citation type="journal article" date="2018" name="Mol. Phylogenet. Evol.">
        <title>Mitochondrial phylogenomics of the Hymenoptera.</title>
        <authorList>
            <person name="Tang P."/>
            <person name="Zhu J.C."/>
            <person name="Zheng B.Y."/>
            <person name="Wei S.J."/>
            <person name="Sharkey M."/>
            <person name="Chen X.X."/>
            <person name="Vogler A.P."/>
        </authorList>
    </citation>
    <scope>NUCLEOTIDE SEQUENCE</scope>
</reference>
<dbReference type="InterPro" id="IPR024791">
    <property type="entry name" value="Cyt_c/ubiquinol_Oxase_su3"/>
</dbReference>
<dbReference type="InterPro" id="IPR035973">
    <property type="entry name" value="Cyt_c_oxidase_su3-like_sf"/>
</dbReference>
<evidence type="ECO:0000256" key="6">
    <source>
        <dbReference type="ARBA" id="ARBA00022989"/>
    </source>
</evidence>
<evidence type="ECO:0000256" key="7">
    <source>
        <dbReference type="ARBA" id="ARBA00023136"/>
    </source>
</evidence>
<dbReference type="GO" id="GO:0016020">
    <property type="term" value="C:membrane"/>
    <property type="evidence" value="ECO:0007669"/>
    <property type="project" value="UniProtKB-SubCell"/>
</dbReference>
<evidence type="ECO:0000256" key="3">
    <source>
        <dbReference type="ARBA" id="ARBA00015944"/>
    </source>
</evidence>
<keyword evidence="4 8" id="KW-0812">Transmembrane</keyword>
<dbReference type="Gene3D" id="1.20.120.80">
    <property type="entry name" value="Cytochrome c oxidase, subunit III, four-helix bundle"/>
    <property type="match status" value="1"/>
</dbReference>
<dbReference type="PANTHER" id="PTHR11403:SF7">
    <property type="entry name" value="CYTOCHROME C OXIDASE SUBUNIT 3"/>
    <property type="match status" value="1"/>
</dbReference>
<feature type="transmembrane region" description="Helical" evidence="9">
    <location>
        <begin position="237"/>
        <end position="256"/>
    </location>
</feature>
<feature type="transmembrane region" description="Helical" evidence="9">
    <location>
        <begin position="76"/>
        <end position="99"/>
    </location>
</feature>
<keyword evidence="5" id="KW-1278">Translocase</keyword>
<evidence type="ECO:0000256" key="8">
    <source>
        <dbReference type="RuleBase" id="RU003375"/>
    </source>
</evidence>
<dbReference type="Gene3D" id="1.10.287.70">
    <property type="match status" value="1"/>
</dbReference>
<dbReference type="CDD" id="cd01665">
    <property type="entry name" value="Cyt_c_Oxidase_III"/>
    <property type="match status" value="1"/>
</dbReference>
<dbReference type="GO" id="GO:0006123">
    <property type="term" value="P:mitochondrial electron transport, cytochrome c to oxygen"/>
    <property type="evidence" value="ECO:0007669"/>
    <property type="project" value="TreeGrafter"/>
</dbReference>
<feature type="transmembrane region" description="Helical" evidence="9">
    <location>
        <begin position="128"/>
        <end position="149"/>
    </location>
</feature>
<dbReference type="GO" id="GO:0005739">
    <property type="term" value="C:mitochondrion"/>
    <property type="evidence" value="ECO:0007669"/>
    <property type="project" value="TreeGrafter"/>
</dbReference>
<dbReference type="PANTHER" id="PTHR11403">
    <property type="entry name" value="CYTOCHROME C OXIDASE SUBUNIT III"/>
    <property type="match status" value="1"/>
</dbReference>
<evidence type="ECO:0000256" key="5">
    <source>
        <dbReference type="ARBA" id="ARBA00022967"/>
    </source>
</evidence>
<dbReference type="InterPro" id="IPR000298">
    <property type="entry name" value="Cyt_c_oxidase-like_su3"/>
</dbReference>
<proteinExistence type="inferred from homology"/>
<comment type="function">
    <text evidence="8">Component of the cytochrome c oxidase, the last enzyme in the mitochondrial electron transport chain which drives oxidative phosphorylation. The respiratory chain contains 3 multisubunit complexes succinate dehydrogenase (complex II, CII), ubiquinol-cytochrome c oxidoreductase (cytochrome b-c1 complex, complex III, CIII) and cytochrome c oxidase (complex IV, CIV), that cooperate to transfer electrons derived from NADH and succinate to molecular oxygen, creating an electrochemical gradient over the inner membrane that drives transmembrane transport and the ATP synthase. Cytochrome c oxidase is the component of the respiratory chain that catalyzes the reduction of oxygen to water. Electrons originating from reduced cytochrome c in the intermembrane space (IMS) are transferred via the dinuclear copper A center (CU(A)) of subunit 2 and heme A of subunit 1 to the active site in subunit 1, a binuclear center (BNC) formed by heme A3 and copper B (CU(B)). The BNC reduces molecular oxygen to 2 water molecules using 4 electrons from cytochrome c in the IMS and 4 protons from the mitochondrial matrix.</text>
</comment>
<comment type="subcellular location">
    <subcellularLocation>
        <location evidence="1">Membrane</location>
        <topology evidence="1">Multi-pass membrane protein</topology>
    </subcellularLocation>
</comment>
<feature type="domain" description="Heme-copper oxidase subunit III family profile" evidence="10">
    <location>
        <begin position="1"/>
        <end position="258"/>
    </location>
</feature>
<keyword evidence="7 9" id="KW-0472">Membrane</keyword>
<evidence type="ECO:0000259" key="10">
    <source>
        <dbReference type="PROSITE" id="PS50253"/>
    </source>
</evidence>
<comment type="similarity">
    <text evidence="2 8">Belongs to the cytochrome c oxidase subunit 3 family.</text>
</comment>